<reference evidence="1 3" key="1">
    <citation type="journal article" date="2014" name="BMC Genomics">
        <title>Genome sequence of Anopheles sinensis provides insight into genetics basis of mosquito competence for malaria parasites.</title>
        <authorList>
            <person name="Zhou D."/>
            <person name="Zhang D."/>
            <person name="Ding G."/>
            <person name="Shi L."/>
            <person name="Hou Q."/>
            <person name="Ye Y."/>
            <person name="Xu Y."/>
            <person name="Zhou H."/>
            <person name="Xiong C."/>
            <person name="Li S."/>
            <person name="Yu J."/>
            <person name="Hong S."/>
            <person name="Yu X."/>
            <person name="Zou P."/>
            <person name="Chen C."/>
            <person name="Chang X."/>
            <person name="Wang W."/>
            <person name="Lv Y."/>
            <person name="Sun Y."/>
            <person name="Ma L."/>
            <person name="Shen B."/>
            <person name="Zhu C."/>
        </authorList>
    </citation>
    <scope>NUCLEOTIDE SEQUENCE [LARGE SCALE GENOMIC DNA]</scope>
</reference>
<dbReference type="Proteomes" id="UP000030765">
    <property type="component" value="Unassembled WGS sequence"/>
</dbReference>
<name>A0A084W9F5_ANOSI</name>
<organism evidence="1">
    <name type="scientific">Anopheles sinensis</name>
    <name type="common">Mosquito</name>
    <dbReference type="NCBI Taxonomy" id="74873"/>
    <lineage>
        <taxon>Eukaryota</taxon>
        <taxon>Metazoa</taxon>
        <taxon>Ecdysozoa</taxon>
        <taxon>Arthropoda</taxon>
        <taxon>Hexapoda</taxon>
        <taxon>Insecta</taxon>
        <taxon>Pterygota</taxon>
        <taxon>Neoptera</taxon>
        <taxon>Endopterygota</taxon>
        <taxon>Diptera</taxon>
        <taxon>Nematocera</taxon>
        <taxon>Culicoidea</taxon>
        <taxon>Culicidae</taxon>
        <taxon>Anophelinae</taxon>
        <taxon>Anopheles</taxon>
    </lineage>
</organism>
<evidence type="ECO:0000313" key="1">
    <source>
        <dbReference type="EMBL" id="KFB46849.1"/>
    </source>
</evidence>
<sequence>MRDVFSYRGGFPWAARPRVARGNERRIRCCSRRQLTPVVVVAPICPFQFGLLGNTTAELCWLCDLSLHDHRAQREPTVEICFTKNVPEPKEKIRLGVKPAEGQRLGALCARSRSGIALYATFRKRPE</sequence>
<evidence type="ECO:0000313" key="2">
    <source>
        <dbReference type="EnsemblMetazoa" id="ASIC014853-PA"/>
    </source>
</evidence>
<reference evidence="2" key="2">
    <citation type="submission" date="2020-05" db="UniProtKB">
        <authorList>
            <consortium name="EnsemblMetazoa"/>
        </authorList>
    </citation>
    <scope>IDENTIFICATION</scope>
</reference>
<dbReference type="AlphaFoldDB" id="A0A084W9F5"/>
<dbReference type="EnsemblMetazoa" id="ASIC014853-RA">
    <property type="protein sequence ID" value="ASIC014853-PA"/>
    <property type="gene ID" value="ASIC014853"/>
</dbReference>
<accession>A0A084W9F5</accession>
<evidence type="ECO:0000313" key="3">
    <source>
        <dbReference type="Proteomes" id="UP000030765"/>
    </source>
</evidence>
<dbReference type="VEuPathDB" id="VectorBase:ASIC014853"/>
<proteinExistence type="predicted"/>
<protein>
    <submittedName>
        <fullName evidence="1 2">Uncharacterized protein</fullName>
    </submittedName>
</protein>
<gene>
    <name evidence="1" type="ORF">ZHAS_00014853</name>
</gene>
<dbReference type="EMBL" id="ATLV01021738">
    <property type="status" value="NOT_ANNOTATED_CDS"/>
    <property type="molecule type" value="Genomic_DNA"/>
</dbReference>
<keyword evidence="3" id="KW-1185">Reference proteome</keyword>
<dbReference type="EMBL" id="KE525322">
    <property type="protein sequence ID" value="KFB46849.1"/>
    <property type="molecule type" value="Genomic_DNA"/>
</dbReference>